<dbReference type="Pfam" id="PF13538">
    <property type="entry name" value="UvrD_C_2"/>
    <property type="match status" value="1"/>
</dbReference>
<keyword evidence="2" id="KW-0547">Nucleotide-binding</keyword>
<dbReference type="Gene3D" id="3.40.50.300">
    <property type="entry name" value="P-loop containing nucleotide triphosphate hydrolases"/>
    <property type="match status" value="2"/>
</dbReference>
<name>A0ABR9DPY0_9MICO</name>
<comment type="caution">
    <text evidence="2">The sequence shown here is derived from an EMBL/GenBank/DDBJ whole genome shotgun (WGS) entry which is preliminary data.</text>
</comment>
<feature type="domain" description="UvrD-like helicase C-terminal" evidence="1">
    <location>
        <begin position="369"/>
        <end position="417"/>
    </location>
</feature>
<sequence length="587" mass="63267">MAAVEAALDAEQEEAAHIDADVRQVVIAGPGAGKTETVSALVAWLAEEEGVDPSEEILVLSFSNAAVHAVGRRLRHLDGPSPEIRTVDSLAREVILDLFDDDLPANLDRRIAVATRLLRAERWDRLDGLAHVIVDEVQDVVGTRAELVLELLRQLPSECGFSLLGDPAQGIYDFQLTDKAPMSSAELLSTAAQLGEVRQVVLRGQYRARSRDTVAAVSLRDAVLAGDPFDATGGRIAATVPGGAVEQVAPLAIRWGGTTAFLTRDNGEALLVAGALASAGFPAELRRPAHAQVPARWIAESLADHPSRTIDRETFLAAHPHSDGDDRWRALRRVAGGYAHELEISRVAAALRTPRRLPPELLAEPVADIVVSTVHRSKGLEYDNVVLVDPREHRHADESPAAEARVRYVALTRSRDRIVRAAGEEARHVFMNGRSGRWVRSGYKRTHTLGFEIRHGDVDGSVPAPGSIATQRYLAEVVAPGDSIDLDLAPSLSTFDLPVYSIGHHGTVIGFTSVAFGEALAMTVGDARWRVDNGRVPWPRLADGRVAQVATAAGLPQDDGPTGRHGLWLAPALTGLLTLKWKDNDDD</sequence>
<organism evidence="2 3">
    <name type="scientific">Flavimobilis rhizosphaerae</name>
    <dbReference type="NCBI Taxonomy" id="2775421"/>
    <lineage>
        <taxon>Bacteria</taxon>
        <taxon>Bacillati</taxon>
        <taxon>Actinomycetota</taxon>
        <taxon>Actinomycetes</taxon>
        <taxon>Micrococcales</taxon>
        <taxon>Jonesiaceae</taxon>
        <taxon>Flavimobilis</taxon>
    </lineage>
</organism>
<keyword evidence="2" id="KW-0347">Helicase</keyword>
<evidence type="ECO:0000313" key="2">
    <source>
        <dbReference type="EMBL" id="MBD9699184.1"/>
    </source>
</evidence>
<dbReference type="RefSeq" id="WP_192279050.1">
    <property type="nucleotide sequence ID" value="NZ_JACZDF010000003.1"/>
</dbReference>
<dbReference type="InterPro" id="IPR027417">
    <property type="entry name" value="P-loop_NTPase"/>
</dbReference>
<dbReference type="InterPro" id="IPR000212">
    <property type="entry name" value="DNA_helicase_UvrD/REP"/>
</dbReference>
<keyword evidence="2" id="KW-0378">Hydrolase</keyword>
<keyword evidence="3" id="KW-1185">Reference proteome</keyword>
<protein>
    <submittedName>
        <fullName evidence="2">ATP-dependent helicase</fullName>
    </submittedName>
</protein>
<accession>A0ABR9DPY0</accession>
<keyword evidence="2" id="KW-0067">ATP-binding</keyword>
<evidence type="ECO:0000259" key="1">
    <source>
        <dbReference type="Pfam" id="PF13538"/>
    </source>
</evidence>
<dbReference type="SUPFAM" id="SSF52540">
    <property type="entry name" value="P-loop containing nucleoside triphosphate hydrolases"/>
    <property type="match status" value="1"/>
</dbReference>
<dbReference type="Pfam" id="PF13245">
    <property type="entry name" value="AAA_19"/>
    <property type="match status" value="1"/>
</dbReference>
<dbReference type="GO" id="GO:0004386">
    <property type="term" value="F:helicase activity"/>
    <property type="evidence" value="ECO:0007669"/>
    <property type="project" value="UniProtKB-KW"/>
</dbReference>
<dbReference type="Proteomes" id="UP000642107">
    <property type="component" value="Unassembled WGS sequence"/>
</dbReference>
<reference evidence="2 3" key="1">
    <citation type="submission" date="2020-09" db="EMBL/GenBank/DDBJ databases">
        <title>Flavimobilis rhizosphaerae sp. nov., isolated from rhizosphere soil of Spartina alterniflora.</title>
        <authorList>
            <person name="Hanqin C."/>
        </authorList>
    </citation>
    <scope>NUCLEOTIDE SEQUENCE [LARGE SCALE GENOMIC DNA]</scope>
    <source>
        <strain evidence="2 3">GY 10621</strain>
    </source>
</reference>
<dbReference type="InterPro" id="IPR027785">
    <property type="entry name" value="UvrD-like_helicase_C"/>
</dbReference>
<proteinExistence type="predicted"/>
<evidence type="ECO:0000313" key="3">
    <source>
        <dbReference type="Proteomes" id="UP000642107"/>
    </source>
</evidence>
<dbReference type="PANTHER" id="PTHR11070">
    <property type="entry name" value="UVRD / RECB / PCRA DNA HELICASE FAMILY MEMBER"/>
    <property type="match status" value="1"/>
</dbReference>
<dbReference type="PANTHER" id="PTHR11070:SF66">
    <property type="entry name" value="UVRD-LIKE HELICASE C-TERMINAL DOMAIN-CONTAINING PROTEIN"/>
    <property type="match status" value="1"/>
</dbReference>
<dbReference type="EMBL" id="JACZDF010000003">
    <property type="protein sequence ID" value="MBD9699184.1"/>
    <property type="molecule type" value="Genomic_DNA"/>
</dbReference>
<gene>
    <name evidence="2" type="ORF">IGS67_06720</name>
</gene>